<dbReference type="KEGG" id="svo:SVI_3869"/>
<organism evidence="1 2">
    <name type="scientific">Shewanella violacea (strain JCM 10179 / CIP 106290 / LMG 19151 / DSS12)</name>
    <dbReference type="NCBI Taxonomy" id="637905"/>
    <lineage>
        <taxon>Bacteria</taxon>
        <taxon>Pseudomonadati</taxon>
        <taxon>Pseudomonadota</taxon>
        <taxon>Gammaproteobacteria</taxon>
        <taxon>Alteromonadales</taxon>
        <taxon>Shewanellaceae</taxon>
        <taxon>Shewanella</taxon>
    </lineage>
</organism>
<reference evidence="2" key="1">
    <citation type="journal article" date="2010" name="Mol. Biosyst.">
        <title>Complete genome sequence and comparative analysis of Shewanella violacea, a psychrophilic and piezophilic bacterium from deep sea floor sediments.</title>
        <authorList>
            <person name="Aono E."/>
            <person name="Baba T."/>
            <person name="Ara T."/>
            <person name="Nishi T."/>
            <person name="Nakamichi T."/>
            <person name="Inamoto E."/>
            <person name="Toyonaga H."/>
            <person name="Hasegawa M."/>
            <person name="Takai Y."/>
            <person name="Okumura Y."/>
            <person name="Baba M."/>
            <person name="Tomita M."/>
            <person name="Kato C."/>
            <person name="Oshima T."/>
            <person name="Nakasone K."/>
            <person name="Mori H."/>
        </authorList>
    </citation>
    <scope>NUCLEOTIDE SEQUENCE [LARGE SCALE GENOMIC DNA]</scope>
    <source>
        <strain evidence="2">JCM 10179 / CIP 106290 / LMG 19151 / DSS12</strain>
    </source>
</reference>
<evidence type="ECO:0000313" key="2">
    <source>
        <dbReference type="Proteomes" id="UP000002350"/>
    </source>
</evidence>
<accession>D4ZCU5</accession>
<sequence length="38" mass="4346">MNTTKPIKNTTKTLLREETLSFIIQTIHQSDPLNFSLA</sequence>
<keyword evidence="2" id="KW-1185">Reference proteome</keyword>
<proteinExistence type="predicted"/>
<evidence type="ECO:0000313" key="1">
    <source>
        <dbReference type="EMBL" id="BAJ03840.1"/>
    </source>
</evidence>
<protein>
    <submittedName>
        <fullName evidence="1">Uncharacterized protein</fullName>
    </submittedName>
</protein>
<dbReference type="Proteomes" id="UP000002350">
    <property type="component" value="Chromosome"/>
</dbReference>
<dbReference type="HOGENOM" id="CLU_3332951_0_0_6"/>
<name>D4ZCU5_SHEVD</name>
<gene>
    <name evidence="1" type="ordered locus">SVI_3869</name>
</gene>
<dbReference type="AlphaFoldDB" id="D4ZCU5"/>
<dbReference type="EMBL" id="AP011177">
    <property type="protein sequence ID" value="BAJ03840.1"/>
    <property type="molecule type" value="Genomic_DNA"/>
</dbReference>